<name>A0A843WWZ2_COLES</name>
<feature type="coiled-coil region" evidence="1">
    <location>
        <begin position="687"/>
        <end position="721"/>
    </location>
</feature>
<gene>
    <name evidence="4" type="ORF">Taro_041836</name>
</gene>
<accession>A0A843WWZ2</accession>
<evidence type="ECO:0000259" key="3">
    <source>
        <dbReference type="Pfam" id="PF04195"/>
    </source>
</evidence>
<organism evidence="4 5">
    <name type="scientific">Colocasia esculenta</name>
    <name type="common">Wild taro</name>
    <name type="synonym">Arum esculentum</name>
    <dbReference type="NCBI Taxonomy" id="4460"/>
    <lineage>
        <taxon>Eukaryota</taxon>
        <taxon>Viridiplantae</taxon>
        <taxon>Streptophyta</taxon>
        <taxon>Embryophyta</taxon>
        <taxon>Tracheophyta</taxon>
        <taxon>Spermatophyta</taxon>
        <taxon>Magnoliopsida</taxon>
        <taxon>Liliopsida</taxon>
        <taxon>Araceae</taxon>
        <taxon>Aroideae</taxon>
        <taxon>Colocasieae</taxon>
        <taxon>Colocasia</taxon>
    </lineage>
</organism>
<dbReference type="Proteomes" id="UP000652761">
    <property type="component" value="Unassembled WGS sequence"/>
</dbReference>
<comment type="caution">
    <text evidence="4">The sequence shown here is derived from an EMBL/GenBank/DDBJ whole genome shotgun (WGS) entry which is preliminary data.</text>
</comment>
<sequence>MHEDESYLTTRLGCFVLSLDLLEAGLRLPVPEIAKELLRSWKVAPIQLTPNFWRTIFVFCIICKKRKIEATAEIFQNHFSLACSPQSGMGIVYVKHRTNRMRVNFSPRLSNNKGWTGRLFFVGRRKGANIPEWDFPVRVVEPLRKAVMAPFLIQGAAVASQSLNTVGVNHAEGYLTEYKLVEYKLSRAWDDEEVAASRGQKEMANYAETIPVSLYLIRLDEDASAKGPAQKAKAVARGGAVKEALETAATAGAASLPQPKRKEKRKAALVESQIGGRTSEEEVSDEPRARKKKKATKSMPRVVESAAEVEEEEEDPEPLLARGSRQRMGTPERRASATPVVDRSEAVMKMSAELGLIMVSDESDRSGERAKSPVHEAPGVLPGEGSAEQGGASDKDALFEDEVVATDSGRGVGGIHTLTPAPAADCGTGEAVLPRGDIPQGSGDILPPMPPTSVITEGRVVGEDAAEVIAEDILVGESASVLGEGSTQAPGDAEEGRATAVAASAIEDGGEVRPATRQKVAGADQASASTSAVAMTSGSGQPKDLVIDVALIPSAAAAAGDESSGDDYRPLTEVLHRRLPGVPSVAALEATLRCVEMSPRKLPPSPTASYLERLPRCQDLPAEKTPEMPTEEYHLENQDDDVASDVDLEALVDGISTSLGVLKALAARSRKQKYLYEAQSAFCKDLIARHKAREADLEEEVKNLKTALQASELNVAVARAEKDALAKVVSDAGVRAVTDYKAGSDYKEELEQCGARCYRVGLNAGREFGEHLSWVERAREAFEAAVRECRRRTNDACLDAVRFAQFQSGQMPSSDEGVGRLLSFLLLCVLFILSFCNRGQGGPACKHKTSCE</sequence>
<dbReference type="InterPro" id="IPR007321">
    <property type="entry name" value="Transposase_28"/>
</dbReference>
<dbReference type="AlphaFoldDB" id="A0A843WWZ2"/>
<proteinExistence type="predicted"/>
<keyword evidence="5" id="KW-1185">Reference proteome</keyword>
<evidence type="ECO:0000313" key="4">
    <source>
        <dbReference type="EMBL" id="MQM08975.1"/>
    </source>
</evidence>
<reference evidence="4" key="1">
    <citation type="submission" date="2017-07" db="EMBL/GenBank/DDBJ databases">
        <title>Taro Niue Genome Assembly and Annotation.</title>
        <authorList>
            <person name="Atibalentja N."/>
            <person name="Keating K."/>
            <person name="Fields C.J."/>
        </authorList>
    </citation>
    <scope>NUCLEOTIDE SEQUENCE</scope>
    <source>
        <strain evidence="4">Niue_2</strain>
        <tissue evidence="4">Leaf</tissue>
    </source>
</reference>
<evidence type="ECO:0000256" key="1">
    <source>
        <dbReference type="SAM" id="Coils"/>
    </source>
</evidence>
<protein>
    <recommendedName>
        <fullName evidence="3">Transposase (putative) gypsy type domain-containing protein</fullName>
    </recommendedName>
</protein>
<feature type="region of interest" description="Disordered" evidence="2">
    <location>
        <begin position="362"/>
        <end position="393"/>
    </location>
</feature>
<feature type="region of interest" description="Disordered" evidence="2">
    <location>
        <begin position="250"/>
        <end position="341"/>
    </location>
</feature>
<feature type="compositionally biased region" description="Acidic residues" evidence="2">
    <location>
        <begin position="307"/>
        <end position="317"/>
    </location>
</feature>
<keyword evidence="1" id="KW-0175">Coiled coil</keyword>
<dbReference type="EMBL" id="NMUH01004255">
    <property type="protein sequence ID" value="MQM08975.1"/>
    <property type="molecule type" value="Genomic_DNA"/>
</dbReference>
<evidence type="ECO:0000313" key="5">
    <source>
        <dbReference type="Proteomes" id="UP000652761"/>
    </source>
</evidence>
<feature type="domain" description="Transposase (putative) gypsy type" evidence="3">
    <location>
        <begin position="16"/>
        <end position="81"/>
    </location>
</feature>
<feature type="compositionally biased region" description="Basic and acidic residues" evidence="2">
    <location>
        <begin position="362"/>
        <end position="374"/>
    </location>
</feature>
<dbReference type="Pfam" id="PF04195">
    <property type="entry name" value="Transposase_28"/>
    <property type="match status" value="1"/>
</dbReference>
<evidence type="ECO:0000256" key="2">
    <source>
        <dbReference type="SAM" id="MobiDB-lite"/>
    </source>
</evidence>
<dbReference type="OrthoDB" id="678976at2759"/>